<dbReference type="AlphaFoldDB" id="A0A3R7SCM5"/>
<feature type="domain" description="Peroxisomal multifunctional enzyme type 2-like N-terminal" evidence="3">
    <location>
        <begin position="20"/>
        <end position="147"/>
    </location>
</feature>
<dbReference type="InterPro" id="IPR054357">
    <property type="entry name" value="MFE-2_N"/>
</dbReference>
<dbReference type="CDD" id="cd03448">
    <property type="entry name" value="HDE_HSD"/>
    <property type="match status" value="1"/>
</dbReference>
<dbReference type="GO" id="GO:0006635">
    <property type="term" value="P:fatty acid beta-oxidation"/>
    <property type="evidence" value="ECO:0007669"/>
    <property type="project" value="TreeGrafter"/>
</dbReference>
<dbReference type="OrthoDB" id="5522043at2"/>
<dbReference type="InterPro" id="IPR002539">
    <property type="entry name" value="MaoC-like_dom"/>
</dbReference>
<feature type="domain" description="MaoC-like" evidence="2">
    <location>
        <begin position="164"/>
        <end position="273"/>
    </location>
</feature>
<dbReference type="PANTHER" id="PTHR13078:SF56">
    <property type="entry name" value="PEROXISOMAL MULTIFUNCTIONAL ENZYME TYPE 2"/>
    <property type="match status" value="1"/>
</dbReference>
<dbReference type="RefSeq" id="WP_106691777.1">
    <property type="nucleotide sequence ID" value="NZ_PXNQ02000007.1"/>
</dbReference>
<dbReference type="SUPFAM" id="SSF54637">
    <property type="entry name" value="Thioesterase/thiol ester dehydrase-isomerase"/>
    <property type="match status" value="2"/>
</dbReference>
<dbReference type="GO" id="GO:0004300">
    <property type="term" value="F:enoyl-CoA hydratase activity"/>
    <property type="evidence" value="ECO:0007669"/>
    <property type="project" value="TreeGrafter"/>
</dbReference>
<dbReference type="GO" id="GO:0003857">
    <property type="term" value="F:(3S)-3-hydroxyacyl-CoA dehydrogenase (NAD+) activity"/>
    <property type="evidence" value="ECO:0007669"/>
    <property type="project" value="TreeGrafter"/>
</dbReference>
<evidence type="ECO:0000259" key="2">
    <source>
        <dbReference type="Pfam" id="PF01575"/>
    </source>
</evidence>
<evidence type="ECO:0000259" key="3">
    <source>
        <dbReference type="Pfam" id="PF22622"/>
    </source>
</evidence>
<keyword evidence="5" id="KW-1185">Reference proteome</keyword>
<accession>A0A3R7SCM5</accession>
<dbReference type="Gene3D" id="3.10.129.10">
    <property type="entry name" value="Hotdog Thioesterase"/>
    <property type="match status" value="2"/>
</dbReference>
<sequence>MPIDPQHLLNFDIPEIRQDYGPRDCAFYALSIGLGQDPMDPEQLRFAGGLPEIPPFPTMPLVLGHPGFWLVDPRTGVDAVKVVHGEQGITIHEPLPPSGSVTGKTRVTGLIDKGEGRGALMYSEKELRDTATGRLLATTTSTTFLRGDGGFGGPNSPAKPTHHLPETEPDIVIDSPTRPEQALWYRWNGDDNRLHLDPEIAAQAGFQRPILHGLCSLGVAAKALLQGLCSNDPARFRGLEARFTATVTPGETLRTEIWKDGSFRTRVVERDVIAIGNGRCIFVS</sequence>
<dbReference type="InterPro" id="IPR029069">
    <property type="entry name" value="HotDog_dom_sf"/>
</dbReference>
<dbReference type="GO" id="GO:0044594">
    <property type="term" value="F:17-beta-hydroxysteroid dehydrogenase (NAD+) activity"/>
    <property type="evidence" value="ECO:0007669"/>
    <property type="project" value="TreeGrafter"/>
</dbReference>
<feature type="region of interest" description="Disordered" evidence="1">
    <location>
        <begin position="143"/>
        <end position="173"/>
    </location>
</feature>
<dbReference type="EMBL" id="PXNQ02000007">
    <property type="protein sequence ID" value="RNF34272.1"/>
    <property type="molecule type" value="Genomic_DNA"/>
</dbReference>
<evidence type="ECO:0000256" key="1">
    <source>
        <dbReference type="SAM" id="MobiDB-lite"/>
    </source>
</evidence>
<organism evidence="4 5">
    <name type="scientific">Paracoccus methylarcula</name>
    <dbReference type="NCBI Taxonomy" id="72022"/>
    <lineage>
        <taxon>Bacteria</taxon>
        <taxon>Pseudomonadati</taxon>
        <taxon>Pseudomonadota</taxon>
        <taxon>Alphaproteobacteria</taxon>
        <taxon>Rhodobacterales</taxon>
        <taxon>Paracoccaceae</taxon>
        <taxon>Paracoccus</taxon>
    </lineage>
</organism>
<comment type="caution">
    <text evidence="4">The sequence shown here is derived from an EMBL/GenBank/DDBJ whole genome shotgun (WGS) entry which is preliminary data.</text>
</comment>
<dbReference type="PANTHER" id="PTHR13078">
    <property type="entry name" value="PEROXISOMAL MULTIFUNCTIONAL ENZYME TYPE 2-RELATED"/>
    <property type="match status" value="1"/>
</dbReference>
<evidence type="ECO:0000313" key="5">
    <source>
        <dbReference type="Proteomes" id="UP000238137"/>
    </source>
</evidence>
<protein>
    <submittedName>
        <fullName evidence="4">3-alpha,7-alpha, 12-alpha-trihydroxy-5-beta-cholest-24-enoyl-CoA hydratase</fullName>
    </submittedName>
</protein>
<proteinExistence type="predicted"/>
<evidence type="ECO:0000313" key="4">
    <source>
        <dbReference type="EMBL" id="RNF34272.1"/>
    </source>
</evidence>
<dbReference type="Pfam" id="PF01575">
    <property type="entry name" value="MaoC_dehydratas"/>
    <property type="match status" value="1"/>
</dbReference>
<dbReference type="Proteomes" id="UP000238137">
    <property type="component" value="Unassembled WGS sequence"/>
</dbReference>
<dbReference type="Pfam" id="PF22622">
    <property type="entry name" value="MFE-2_hydrat-2_N"/>
    <property type="match status" value="1"/>
</dbReference>
<gene>
    <name evidence="4" type="ORF">A7A09_012890</name>
</gene>
<reference evidence="4" key="1">
    <citation type="submission" date="2018-05" db="EMBL/GenBank/DDBJ databases">
        <title>Reclassification of Methylarcula marina and Methylarcula terricola as Paracoccus methylarcula sp.nov., comb.nov. and Paracoccus terricola comb.nov.</title>
        <authorList>
            <person name="Shmareva M.N."/>
            <person name="Doronina N.V."/>
            <person name="Vasilenko O.V."/>
            <person name="Tarlachkov S.V."/>
            <person name="Trotsenko Y.A."/>
        </authorList>
    </citation>
    <scope>NUCLEOTIDE SEQUENCE [LARGE SCALE GENOMIC DNA]</scope>
    <source>
        <strain evidence="4">VKM B-2159</strain>
    </source>
</reference>
<name>A0A3R7SCM5_9RHOB</name>